<evidence type="ECO:0000313" key="3">
    <source>
        <dbReference type="Proteomes" id="UP001281203"/>
    </source>
</evidence>
<dbReference type="InterPro" id="IPR011050">
    <property type="entry name" value="Pectin_lyase_fold/virulence"/>
</dbReference>
<dbReference type="InterPro" id="IPR039448">
    <property type="entry name" value="Beta_helix"/>
</dbReference>
<feature type="domain" description="Right handed beta helix" evidence="1">
    <location>
        <begin position="341"/>
        <end position="498"/>
    </location>
</feature>
<dbReference type="Proteomes" id="UP001281203">
    <property type="component" value="Unassembled WGS sequence"/>
</dbReference>
<dbReference type="EMBL" id="WBKO01000001">
    <property type="protein sequence ID" value="MDV2481673.1"/>
    <property type="molecule type" value="Genomic_DNA"/>
</dbReference>
<reference evidence="2 3" key="1">
    <citation type="submission" date="2019-10" db="EMBL/GenBank/DDBJ databases">
        <title>Isolation and characterization of Methanoculleus sp. Wushi-C6 from a hot spring well.</title>
        <authorList>
            <person name="Chen S.-C."/>
            <person name="Lan Z.-H."/>
            <person name="You Y.-T."/>
            <person name="Lai M.-C."/>
        </authorList>
    </citation>
    <scope>NUCLEOTIDE SEQUENCE [LARGE SCALE GENOMIC DNA]</scope>
    <source>
        <strain evidence="2 3">Wushi-C6</strain>
    </source>
</reference>
<organism evidence="2 3">
    <name type="scientific">Methanoculleus caldifontis</name>
    <dbReference type="NCBI Taxonomy" id="2651577"/>
    <lineage>
        <taxon>Archaea</taxon>
        <taxon>Methanobacteriati</taxon>
        <taxon>Methanobacteriota</taxon>
        <taxon>Stenosarchaea group</taxon>
        <taxon>Methanomicrobia</taxon>
        <taxon>Methanomicrobiales</taxon>
        <taxon>Methanomicrobiaceae</taxon>
        <taxon>Methanoculleus</taxon>
    </lineage>
</organism>
<dbReference type="Pfam" id="PF13229">
    <property type="entry name" value="Beta_helix"/>
    <property type="match status" value="1"/>
</dbReference>
<gene>
    <name evidence="2" type="ORF">F8E02_06575</name>
</gene>
<evidence type="ECO:0000313" key="2">
    <source>
        <dbReference type="EMBL" id="MDV2481673.1"/>
    </source>
</evidence>
<dbReference type="CDD" id="cd02795">
    <property type="entry name" value="CBM6-CBM35-CBM36_like"/>
    <property type="match status" value="1"/>
</dbReference>
<proteinExistence type="predicted"/>
<dbReference type="SUPFAM" id="SSF51126">
    <property type="entry name" value="Pectin lyase-like"/>
    <property type="match status" value="1"/>
</dbReference>
<keyword evidence="3" id="KW-1185">Reference proteome</keyword>
<sequence length="539" mass="57291">MRLREIILTGLVLLCAGLVIHSAIEIHFHVPERGVTDPVASTFSAEMPDPANATLDPEQAFGAESNPTGSPIGGGESYRNMLTPADPGVKMLVTTIDELLAALQDAESGDIIYIDETARINLTDAPGSVTIPGGVTLAGNRGERSVTGTATYPFEIGEPGEYVLWVRASAGDEGRGAIWVSVDEEEIRRWDLEVDGAWRWNRAGARYLPAGEHILNIHWREGGLNLDEIFITGNPDRLPGVTADEAAGESEIRMEAESGVLSPGLEETGDLTASGGAYVAAPDSPPEGEYPLSEGGLIYLDQADPDHRIGFVAGGEGVRITGLRLEGPHSGIETVDPTVIGIYSAYRNLEVDNCEIRGWSGAAIGVTGTGGSEMKTGGYIHHNYIHHCQAEGFGYGVVVSAGAVALIEANYFDYCRHAIAGSGVAGDGYEARYNICGPNFIAGSSHNFDMHGVASGTDMIAGDTIRIHHNTFTATGPLNAFPVAIRGVPRDGAYIHNNWFYYTQAPPVWQTGGQGGVFVTENLIGENRTFSASGPIEYY</sequence>
<accession>A0ABU3X0U0</accession>
<dbReference type="SMART" id="SM00710">
    <property type="entry name" value="PbH1"/>
    <property type="match status" value="5"/>
</dbReference>
<dbReference type="RefSeq" id="WP_317064696.1">
    <property type="nucleotide sequence ID" value="NZ_WBKO01000001.1"/>
</dbReference>
<evidence type="ECO:0000259" key="1">
    <source>
        <dbReference type="Pfam" id="PF13229"/>
    </source>
</evidence>
<name>A0ABU3X0U0_9EURY</name>
<comment type="caution">
    <text evidence="2">The sequence shown here is derived from an EMBL/GenBank/DDBJ whole genome shotgun (WGS) entry which is preliminary data.</text>
</comment>
<dbReference type="Gene3D" id="2.160.20.10">
    <property type="entry name" value="Single-stranded right-handed beta-helix, Pectin lyase-like"/>
    <property type="match status" value="1"/>
</dbReference>
<protein>
    <recommendedName>
        <fullName evidence="1">Right handed beta helix domain-containing protein</fullName>
    </recommendedName>
</protein>
<dbReference type="InterPro" id="IPR012334">
    <property type="entry name" value="Pectin_lyas_fold"/>
</dbReference>
<dbReference type="Gene3D" id="2.60.120.260">
    <property type="entry name" value="Galactose-binding domain-like"/>
    <property type="match status" value="1"/>
</dbReference>
<dbReference type="InterPro" id="IPR006626">
    <property type="entry name" value="PbH1"/>
</dbReference>